<comment type="caution">
    <text evidence="2">The sequence shown here is derived from an EMBL/GenBank/DDBJ whole genome shotgun (WGS) entry which is preliminary data.</text>
</comment>
<dbReference type="PROSITE" id="PS50042">
    <property type="entry name" value="CNMP_BINDING_3"/>
    <property type="match status" value="1"/>
</dbReference>
<dbReference type="SUPFAM" id="SSF51206">
    <property type="entry name" value="cAMP-binding domain-like"/>
    <property type="match status" value="1"/>
</dbReference>
<sequence length="192" mass="22511">MFENILSHIGKCITLTDEERKIFTGFLEPRTVKKKTFLLRQGEVCQFEGYIEKGCARIYYVDLNGHEVILSFATEDWWLGDIASFNEQKPTRFFIETLEDTDMYILTPQTKEQLLARVPKFERVFRILVQRNLSVTQNRLINNMAMPASERYLEFIRTYPSVPLRVAQYHIASYLGVTPEFVSTIRKRLAAK</sequence>
<dbReference type="Gene3D" id="2.60.120.10">
    <property type="entry name" value="Jelly Rolls"/>
    <property type="match status" value="1"/>
</dbReference>
<keyword evidence="3" id="KW-1185">Reference proteome</keyword>
<accession>A0ABW2ZED8</accession>
<dbReference type="CDD" id="cd00038">
    <property type="entry name" value="CAP_ED"/>
    <property type="match status" value="1"/>
</dbReference>
<reference evidence="3" key="1">
    <citation type="journal article" date="2019" name="Int. J. Syst. Evol. Microbiol.">
        <title>The Global Catalogue of Microorganisms (GCM) 10K type strain sequencing project: providing services to taxonomists for standard genome sequencing and annotation.</title>
        <authorList>
            <consortium name="The Broad Institute Genomics Platform"/>
            <consortium name="The Broad Institute Genome Sequencing Center for Infectious Disease"/>
            <person name="Wu L."/>
            <person name="Ma J."/>
        </authorList>
    </citation>
    <scope>NUCLEOTIDE SEQUENCE [LARGE SCALE GENOMIC DNA]</scope>
    <source>
        <strain evidence="3">CCUG 60742</strain>
    </source>
</reference>
<dbReference type="EMBL" id="JBHTIA010000003">
    <property type="protein sequence ID" value="MFD0764552.1"/>
    <property type="molecule type" value="Genomic_DNA"/>
</dbReference>
<evidence type="ECO:0000259" key="1">
    <source>
        <dbReference type="PROSITE" id="PS50042"/>
    </source>
</evidence>
<proteinExistence type="predicted"/>
<dbReference type="Pfam" id="PF00027">
    <property type="entry name" value="cNMP_binding"/>
    <property type="match status" value="1"/>
</dbReference>
<dbReference type="RefSeq" id="WP_377140172.1">
    <property type="nucleotide sequence ID" value="NZ_JBHTIA010000003.1"/>
</dbReference>
<evidence type="ECO:0000313" key="2">
    <source>
        <dbReference type="EMBL" id="MFD0764552.1"/>
    </source>
</evidence>
<protein>
    <submittedName>
        <fullName evidence="2">Crp/Fnr family transcriptional regulator</fullName>
    </submittedName>
</protein>
<gene>
    <name evidence="2" type="ORF">ACFQZI_06785</name>
</gene>
<dbReference type="InterPro" id="IPR000595">
    <property type="entry name" value="cNMP-bd_dom"/>
</dbReference>
<name>A0ABW2ZED8_9SPHI</name>
<dbReference type="InterPro" id="IPR018490">
    <property type="entry name" value="cNMP-bd_dom_sf"/>
</dbReference>
<organism evidence="2 3">
    <name type="scientific">Mucilaginibacter lutimaris</name>
    <dbReference type="NCBI Taxonomy" id="931629"/>
    <lineage>
        <taxon>Bacteria</taxon>
        <taxon>Pseudomonadati</taxon>
        <taxon>Bacteroidota</taxon>
        <taxon>Sphingobacteriia</taxon>
        <taxon>Sphingobacteriales</taxon>
        <taxon>Sphingobacteriaceae</taxon>
        <taxon>Mucilaginibacter</taxon>
    </lineage>
</organism>
<dbReference type="Proteomes" id="UP001597073">
    <property type="component" value="Unassembled WGS sequence"/>
</dbReference>
<evidence type="ECO:0000313" key="3">
    <source>
        <dbReference type="Proteomes" id="UP001597073"/>
    </source>
</evidence>
<feature type="domain" description="Cyclic nucleotide-binding" evidence="1">
    <location>
        <begin position="15"/>
        <end position="115"/>
    </location>
</feature>
<dbReference type="InterPro" id="IPR014710">
    <property type="entry name" value="RmlC-like_jellyroll"/>
</dbReference>